<protein>
    <submittedName>
        <fullName evidence="8">NrfD/PsrC family molybdoenzyme membrane anchor subunit</fullName>
    </submittedName>
</protein>
<dbReference type="RefSeq" id="WP_324670153.1">
    <property type="nucleotide sequence ID" value="NZ_CP141614.1"/>
</dbReference>
<keyword evidence="5 7" id="KW-1133">Transmembrane helix</keyword>
<keyword evidence="9" id="KW-1185">Reference proteome</keyword>
<comment type="similarity">
    <text evidence="2">Belongs to the NrfD family.</text>
</comment>
<keyword evidence="6 7" id="KW-0472">Membrane</keyword>
<organism evidence="8 9">
    <name type="scientific">Geochorda subterranea</name>
    <dbReference type="NCBI Taxonomy" id="3109564"/>
    <lineage>
        <taxon>Bacteria</taxon>
        <taxon>Bacillati</taxon>
        <taxon>Bacillota</taxon>
        <taxon>Limnochordia</taxon>
        <taxon>Limnochordales</taxon>
        <taxon>Geochordaceae</taxon>
        <taxon>Geochorda</taxon>
    </lineage>
</organism>
<feature type="transmembrane region" description="Helical" evidence="7">
    <location>
        <begin position="195"/>
        <end position="220"/>
    </location>
</feature>
<dbReference type="PANTHER" id="PTHR34856:SF2">
    <property type="entry name" value="PROTEIN NRFD"/>
    <property type="match status" value="1"/>
</dbReference>
<feature type="transmembrane region" description="Helical" evidence="7">
    <location>
        <begin position="155"/>
        <end position="174"/>
    </location>
</feature>
<evidence type="ECO:0000256" key="2">
    <source>
        <dbReference type="ARBA" id="ARBA00008929"/>
    </source>
</evidence>
<proteinExistence type="inferred from homology"/>
<comment type="subcellular location">
    <subcellularLocation>
        <location evidence="1">Cell membrane</location>
        <topology evidence="1">Multi-pass membrane protein</topology>
    </subcellularLocation>
</comment>
<evidence type="ECO:0000313" key="8">
    <source>
        <dbReference type="EMBL" id="WRP15745.1"/>
    </source>
</evidence>
<gene>
    <name evidence="8" type="primary">nrfD</name>
    <name evidence="8" type="ORF">VLY81_06215</name>
</gene>
<feature type="transmembrane region" description="Helical" evidence="7">
    <location>
        <begin position="118"/>
        <end position="135"/>
    </location>
</feature>
<feature type="transmembrane region" description="Helical" evidence="7">
    <location>
        <begin position="45"/>
        <end position="63"/>
    </location>
</feature>
<feature type="transmembrane region" description="Helical" evidence="7">
    <location>
        <begin position="306"/>
        <end position="326"/>
    </location>
</feature>
<dbReference type="Pfam" id="PF03916">
    <property type="entry name" value="NrfD"/>
    <property type="match status" value="1"/>
</dbReference>
<evidence type="ECO:0000256" key="4">
    <source>
        <dbReference type="ARBA" id="ARBA00022692"/>
    </source>
</evidence>
<evidence type="ECO:0000256" key="3">
    <source>
        <dbReference type="ARBA" id="ARBA00022475"/>
    </source>
</evidence>
<accession>A0ABZ1BSF1</accession>
<feature type="transmembrane region" description="Helical" evidence="7">
    <location>
        <begin position="232"/>
        <end position="256"/>
    </location>
</feature>
<evidence type="ECO:0000256" key="7">
    <source>
        <dbReference type="SAM" id="Phobius"/>
    </source>
</evidence>
<feature type="transmembrane region" description="Helical" evidence="7">
    <location>
        <begin position="83"/>
        <end position="106"/>
    </location>
</feature>
<dbReference type="InterPro" id="IPR005614">
    <property type="entry name" value="NrfD-like"/>
</dbReference>
<reference evidence="9" key="1">
    <citation type="submission" date="2023-12" db="EMBL/GenBank/DDBJ databases">
        <title>Novel isolates from deep terrestrial aquifers shed light on the physiology and ecology of the class Limnochordia.</title>
        <authorList>
            <person name="Karnachuk O.V."/>
            <person name="Lukina A.P."/>
            <person name="Avakyan M.R."/>
            <person name="Kadnikov V."/>
            <person name="Begmatov S."/>
            <person name="Beletsky A.V."/>
            <person name="Mardanov A.V."/>
            <person name="Ravin N.V."/>
        </authorList>
    </citation>
    <scope>NUCLEOTIDE SEQUENCE [LARGE SCALE GENOMIC DNA]</scope>
    <source>
        <strain evidence="9">LN</strain>
    </source>
</reference>
<evidence type="ECO:0000256" key="6">
    <source>
        <dbReference type="ARBA" id="ARBA00023136"/>
    </source>
</evidence>
<evidence type="ECO:0000256" key="5">
    <source>
        <dbReference type="ARBA" id="ARBA00022989"/>
    </source>
</evidence>
<dbReference type="Gene3D" id="1.20.1630.10">
    <property type="entry name" value="Formate dehydrogenase/DMSO reductase domain"/>
    <property type="match status" value="1"/>
</dbReference>
<dbReference type="EMBL" id="CP141614">
    <property type="protein sequence ID" value="WRP15745.1"/>
    <property type="molecule type" value="Genomic_DNA"/>
</dbReference>
<dbReference type="PANTHER" id="PTHR34856">
    <property type="entry name" value="PROTEIN NRFD"/>
    <property type="match status" value="1"/>
</dbReference>
<dbReference type="InterPro" id="IPR052049">
    <property type="entry name" value="Electron_transfer_protein"/>
</dbReference>
<evidence type="ECO:0000313" key="9">
    <source>
        <dbReference type="Proteomes" id="UP001333102"/>
    </source>
</evidence>
<feature type="transmembrane region" description="Helical" evidence="7">
    <location>
        <begin position="333"/>
        <end position="352"/>
    </location>
</feature>
<feature type="transmembrane region" description="Helical" evidence="7">
    <location>
        <begin position="268"/>
        <end position="286"/>
    </location>
</feature>
<name>A0ABZ1BSF1_9FIRM</name>
<dbReference type="Proteomes" id="UP001333102">
    <property type="component" value="Chromosome"/>
</dbReference>
<keyword evidence="3" id="KW-1003">Cell membrane</keyword>
<feature type="transmembrane region" description="Helical" evidence="7">
    <location>
        <begin position="372"/>
        <end position="392"/>
    </location>
</feature>
<sequence length="401" mass="42836">MKPRYFPAASGGAQPAAVGRAPARAVAGPGAAVREMAVSLGPARLALWALVAAALVAVGYRMVAGLGASTHLTDVWPWGLWKIVGVVVAIPLAAGAFVVAAWVHVFRHHGYEALARPAVLAGFIGYLTAVASLVVDIGQPHRIWHPIVMWQPHSVLFEICWCVILYTTVLALEFSPVALRALGWERPRRALEAAIVPLAVAGATLCVLHQSSLGSLFLIAPGRVHPLWYTPALPLIFFVSSVAAGLATLQILTWVTGRLYGQAVGERLKAGLARGLTVVLGLLLAVRVVDWAARGTGPWQATGLEAAMAWLELLVGIALPLVLLAWEWRSGGIRWRLLAAVLAAGGVFLHRLDVGLISMRQAANGAGYFPSWMEFLVMAGIVALGMLAYDWVARRLPLFER</sequence>
<keyword evidence="4 7" id="KW-0812">Transmembrane</keyword>
<evidence type="ECO:0000256" key="1">
    <source>
        <dbReference type="ARBA" id="ARBA00004651"/>
    </source>
</evidence>